<evidence type="ECO:0000313" key="5">
    <source>
        <dbReference type="WBParaSite" id="maker-uti_cns_0013409-snap-gene-0.2-mRNA-1"/>
    </source>
</evidence>
<dbReference type="CDD" id="cd16357">
    <property type="entry name" value="GLOD4_C"/>
    <property type="match status" value="1"/>
</dbReference>
<feature type="domain" description="VOC" evidence="3">
    <location>
        <begin position="226"/>
        <end position="348"/>
    </location>
</feature>
<dbReference type="PANTHER" id="PTHR46466">
    <property type="entry name" value="GLYOXALASE DOMAIN-CONTAINING PROTEIN 4"/>
    <property type="match status" value="1"/>
</dbReference>
<dbReference type="AlphaFoldDB" id="A0A1I8IK83"/>
<evidence type="ECO:0000259" key="3">
    <source>
        <dbReference type="PROSITE" id="PS51819"/>
    </source>
</evidence>
<accession>A0A1I8IK83</accession>
<dbReference type="Pfam" id="PF00903">
    <property type="entry name" value="Glyoxalase"/>
    <property type="match status" value="1"/>
</dbReference>
<organism evidence="4 5">
    <name type="scientific">Macrostomum lignano</name>
    <dbReference type="NCBI Taxonomy" id="282301"/>
    <lineage>
        <taxon>Eukaryota</taxon>
        <taxon>Metazoa</taxon>
        <taxon>Spiralia</taxon>
        <taxon>Lophotrochozoa</taxon>
        <taxon>Platyhelminthes</taxon>
        <taxon>Rhabditophora</taxon>
        <taxon>Macrostomorpha</taxon>
        <taxon>Macrostomida</taxon>
        <taxon>Macrostomidae</taxon>
        <taxon>Macrostomum</taxon>
    </lineage>
</organism>
<dbReference type="Proteomes" id="UP000095280">
    <property type="component" value="Unplaced"/>
</dbReference>
<feature type="domain" description="VOC" evidence="3">
    <location>
        <begin position="83"/>
        <end position="211"/>
    </location>
</feature>
<protein>
    <submittedName>
        <fullName evidence="5">Glyoxalase domain-containing protein 4</fullName>
    </submittedName>
</protein>
<dbReference type="Gene3D" id="3.10.180.10">
    <property type="entry name" value="2,3-Dihydroxybiphenyl 1,2-Dioxygenase, domain 1"/>
    <property type="match status" value="2"/>
</dbReference>
<dbReference type="InterPro" id="IPR037523">
    <property type="entry name" value="VOC_core"/>
</dbReference>
<dbReference type="PROSITE" id="PS51819">
    <property type="entry name" value="VOC"/>
    <property type="match status" value="2"/>
</dbReference>
<evidence type="ECO:0000256" key="2">
    <source>
        <dbReference type="ARBA" id="ARBA00022737"/>
    </source>
</evidence>
<dbReference type="SUPFAM" id="SSF54593">
    <property type="entry name" value="Glyoxalase/Bleomycin resistance protein/Dihydroxybiphenyl dioxygenase"/>
    <property type="match status" value="2"/>
</dbReference>
<evidence type="ECO:0000256" key="1">
    <source>
        <dbReference type="ARBA" id="ARBA00010363"/>
    </source>
</evidence>
<dbReference type="WBParaSite" id="maker-uti_cns_0013409-snap-gene-0.2-mRNA-1">
    <property type="protein sequence ID" value="maker-uti_cns_0013409-snap-gene-0.2-mRNA-1"/>
    <property type="gene ID" value="maker-uti_cns_0013409-snap-gene-0.2"/>
</dbReference>
<keyword evidence="2" id="KW-0677">Repeat</keyword>
<name>A0A1I8IK83_9PLAT</name>
<dbReference type="InterPro" id="IPR004360">
    <property type="entry name" value="Glyas_Fos-R_dOase_dom"/>
</dbReference>
<dbReference type="InterPro" id="IPR043193">
    <property type="entry name" value="GLOD4"/>
</dbReference>
<dbReference type="Pfam" id="PF21701">
    <property type="entry name" value="GLOD4_C"/>
    <property type="match status" value="1"/>
</dbReference>
<comment type="similarity">
    <text evidence="1">Belongs to the glyoxalase I family.</text>
</comment>
<sequence length="387" mass="42026">LLQHLSGQSVYNLESSVKTHYSKKRDKARVFYGYHSNQFDDDEGGGGGGWQRVVINDGSGQFFTMGDGMPFHVALTHAGNMIRALHFVFKVGDRFRTAEFYRKVLGMRFLRHEEFTEGCAAACNGPYQGRWSKSMVGYGPEDEHFVLELTYNYGIGRYAAGNDFAGIVVSATRADLDRALQSGWPTVIPEGASDVVVVQSPDGHRFELTMASQYSIGDSSKAGQSRVAAVRLASSNLDATVTYWRDLLGFCLLERDAAKATLQPGAGQCRLEFFQLPGANPTVERAKAYGRVAFSCPADALPGIQAASERAGQKVLTPLLSLDTPGKATVQVVILADPDGHEICFVGDEAFRQLSQVDPKADSLLDEAMAGDKSAEWFAKRGGKADA</sequence>
<evidence type="ECO:0000313" key="4">
    <source>
        <dbReference type="Proteomes" id="UP000095280"/>
    </source>
</evidence>
<dbReference type="InterPro" id="IPR043194">
    <property type="entry name" value="GLOD4_C"/>
</dbReference>
<keyword evidence="4" id="KW-1185">Reference proteome</keyword>
<reference evidence="5" key="1">
    <citation type="submission" date="2016-11" db="UniProtKB">
        <authorList>
            <consortium name="WormBaseParasite"/>
        </authorList>
    </citation>
    <scope>IDENTIFICATION</scope>
</reference>
<dbReference type="PANTHER" id="PTHR46466:SF1">
    <property type="entry name" value="GLYOXALASE DOMAIN-CONTAINING PROTEIN 4"/>
    <property type="match status" value="1"/>
</dbReference>
<proteinExistence type="inferred from homology"/>
<dbReference type="InterPro" id="IPR029068">
    <property type="entry name" value="Glyas_Bleomycin-R_OHBP_Dase"/>
</dbReference>